<dbReference type="Proteomes" id="UP000238322">
    <property type="component" value="Unassembled WGS sequence"/>
</dbReference>
<reference evidence="1 2" key="1">
    <citation type="submission" date="2018-02" db="EMBL/GenBank/DDBJ databases">
        <title>Comparative genomes isolates from brazilian mangrove.</title>
        <authorList>
            <person name="Araujo J.E."/>
            <person name="Taketani R.G."/>
            <person name="Silva M.C.P."/>
            <person name="Loureco M.V."/>
            <person name="Andreote F.D."/>
        </authorList>
    </citation>
    <scope>NUCLEOTIDE SEQUENCE [LARGE SCALE GENOMIC DNA]</scope>
    <source>
        <strain evidence="1 2">Hex-1 MGV</strain>
    </source>
</reference>
<name>A0A2S8FZR7_9BACT</name>
<gene>
    <name evidence="1" type="ORF">C5Y83_06090</name>
</gene>
<dbReference type="EMBL" id="PUHY01000005">
    <property type="protein sequence ID" value="PQO37511.1"/>
    <property type="molecule type" value="Genomic_DNA"/>
</dbReference>
<organism evidence="1 2">
    <name type="scientific">Blastopirellula marina</name>
    <dbReference type="NCBI Taxonomy" id="124"/>
    <lineage>
        <taxon>Bacteria</taxon>
        <taxon>Pseudomonadati</taxon>
        <taxon>Planctomycetota</taxon>
        <taxon>Planctomycetia</taxon>
        <taxon>Pirellulales</taxon>
        <taxon>Pirellulaceae</taxon>
        <taxon>Blastopirellula</taxon>
    </lineage>
</organism>
<evidence type="ECO:0000313" key="2">
    <source>
        <dbReference type="Proteomes" id="UP000238322"/>
    </source>
</evidence>
<evidence type="ECO:0000313" key="1">
    <source>
        <dbReference type="EMBL" id="PQO37511.1"/>
    </source>
</evidence>
<proteinExistence type="predicted"/>
<accession>A0A2S8FZR7</accession>
<protein>
    <submittedName>
        <fullName evidence="1">Uncharacterized protein</fullName>
    </submittedName>
</protein>
<sequence>MNPWKELLELCDQLPVLQSPHSSPKRLQTALRRMKTLLRSLPSDDISLAAAKAASMYHEAVGDLPAALEASRIYLDRLERLHRELETNDYSPYVRQVLLEGYDANELQRCQMTIQRLEALI</sequence>
<dbReference type="AlphaFoldDB" id="A0A2S8FZR7"/>
<comment type="caution">
    <text evidence="1">The sequence shown here is derived from an EMBL/GenBank/DDBJ whole genome shotgun (WGS) entry which is preliminary data.</text>
</comment>
<dbReference type="RefSeq" id="WP_105328760.1">
    <property type="nucleotide sequence ID" value="NZ_PUHY01000005.1"/>
</dbReference>